<keyword evidence="4" id="KW-1185">Reference proteome</keyword>
<evidence type="ECO:0000259" key="2">
    <source>
        <dbReference type="Pfam" id="PF08495"/>
    </source>
</evidence>
<feature type="domain" description="FIST" evidence="2">
    <location>
        <begin position="74"/>
        <end position="318"/>
    </location>
</feature>
<evidence type="ECO:0000313" key="4">
    <source>
        <dbReference type="Proteomes" id="UP001150569"/>
    </source>
</evidence>
<reference evidence="3" key="1">
    <citation type="submission" date="2022-07" db="EMBL/GenBank/DDBJ databases">
        <title>Phylogenomic reconstructions and comparative analyses of Kickxellomycotina fungi.</title>
        <authorList>
            <person name="Reynolds N.K."/>
            <person name="Stajich J.E."/>
            <person name="Barry K."/>
            <person name="Grigoriev I.V."/>
            <person name="Crous P."/>
            <person name="Smith M.E."/>
        </authorList>
    </citation>
    <scope>NUCLEOTIDE SEQUENCE</scope>
    <source>
        <strain evidence="3">RSA 861</strain>
    </source>
</reference>
<dbReference type="Pfam" id="PF08495">
    <property type="entry name" value="FIST"/>
    <property type="match status" value="1"/>
</dbReference>
<dbReference type="Proteomes" id="UP001150569">
    <property type="component" value="Unassembled WGS sequence"/>
</dbReference>
<dbReference type="OrthoDB" id="10251508at2759"/>
<accession>A0A9W8A2C9</accession>
<dbReference type="InterPro" id="IPR013702">
    <property type="entry name" value="FIST_domain_N"/>
</dbReference>
<protein>
    <recommendedName>
        <fullName evidence="2">FIST domain-containing protein</fullName>
    </recommendedName>
</protein>
<dbReference type="EMBL" id="JANBPT010000532">
    <property type="protein sequence ID" value="KAJ1917681.1"/>
    <property type="molecule type" value="Genomic_DNA"/>
</dbReference>
<sequence length="490" mass="53084">MLASLRLRSATVRPAATAFNFCRQPFRAPRRHAWVAARSANSDFSTALQECAATLHRARGDRESDRPDAASFELVLALVSTHYDNIDTSRIPAFFQKHMASQELLGCMVDDILVPQASDGDTVALRPGRGVNVLAYARDQTDSTPTSATQLVPFRMDDSNTRRSKLKSNSVGRWQNLGEYNASQQEDSSAAMSRFSSVSQAGNLVELQPALVELVAEKRPPLFILFADSEHHQVMDTLNQHFPGSVKCGAIGASTPFINNQPFTLFDKRGTLSGGLVGVALTNPTIEAMALDHPCLEPVGGKLTIEKCRGNVILGLGGPDARRLESLLKNHTPAYKRKDLQLFVKVYSDDKSAGEGQEQDSARVYRLTGGDPAKMNMVLDGVDELSVGQQIQLYYAKDMASHPTRPVPAGRGSPLVVFQALDKEGETHHDDRAKDSSTTVKAPPATGTGDRGVVFGGASYNGFLFGKRAGECHVPYSSGSVTFTLEESTE</sequence>
<proteinExistence type="predicted"/>
<feature type="region of interest" description="Disordered" evidence="1">
    <location>
        <begin position="425"/>
        <end position="448"/>
    </location>
</feature>
<gene>
    <name evidence="3" type="ORF">IWQ60_007712</name>
</gene>
<comment type="caution">
    <text evidence="3">The sequence shown here is derived from an EMBL/GenBank/DDBJ whole genome shotgun (WGS) entry which is preliminary data.</text>
</comment>
<feature type="compositionally biased region" description="Basic and acidic residues" evidence="1">
    <location>
        <begin position="425"/>
        <end position="435"/>
    </location>
</feature>
<organism evidence="3 4">
    <name type="scientific">Tieghemiomyces parasiticus</name>
    <dbReference type="NCBI Taxonomy" id="78921"/>
    <lineage>
        <taxon>Eukaryota</taxon>
        <taxon>Fungi</taxon>
        <taxon>Fungi incertae sedis</taxon>
        <taxon>Zoopagomycota</taxon>
        <taxon>Kickxellomycotina</taxon>
        <taxon>Dimargaritomycetes</taxon>
        <taxon>Dimargaritales</taxon>
        <taxon>Dimargaritaceae</taxon>
        <taxon>Tieghemiomyces</taxon>
    </lineage>
</organism>
<name>A0A9W8A2C9_9FUNG</name>
<evidence type="ECO:0000313" key="3">
    <source>
        <dbReference type="EMBL" id="KAJ1917681.1"/>
    </source>
</evidence>
<dbReference type="AlphaFoldDB" id="A0A9W8A2C9"/>
<evidence type="ECO:0000256" key="1">
    <source>
        <dbReference type="SAM" id="MobiDB-lite"/>
    </source>
</evidence>